<dbReference type="AlphaFoldDB" id="A0A9D4SZ78"/>
<evidence type="ECO:0000313" key="1">
    <source>
        <dbReference type="EMBL" id="KAH7957668.1"/>
    </source>
</evidence>
<dbReference type="VEuPathDB" id="VectorBase:RSAN_055557"/>
<gene>
    <name evidence="1" type="ORF">HPB52_021119</name>
</gene>
<comment type="caution">
    <text evidence="1">The sequence shown here is derived from an EMBL/GenBank/DDBJ whole genome shotgun (WGS) entry which is preliminary data.</text>
</comment>
<keyword evidence="2" id="KW-1185">Reference proteome</keyword>
<accession>A0A9D4SZ78</accession>
<reference evidence="1" key="1">
    <citation type="journal article" date="2020" name="Cell">
        <title>Large-Scale Comparative Analyses of Tick Genomes Elucidate Their Genetic Diversity and Vector Capacities.</title>
        <authorList>
            <consortium name="Tick Genome and Microbiome Consortium (TIGMIC)"/>
            <person name="Jia N."/>
            <person name="Wang J."/>
            <person name="Shi W."/>
            <person name="Du L."/>
            <person name="Sun Y."/>
            <person name="Zhan W."/>
            <person name="Jiang J.F."/>
            <person name="Wang Q."/>
            <person name="Zhang B."/>
            <person name="Ji P."/>
            <person name="Bell-Sakyi L."/>
            <person name="Cui X.M."/>
            <person name="Yuan T.T."/>
            <person name="Jiang B.G."/>
            <person name="Yang W.F."/>
            <person name="Lam T.T."/>
            <person name="Chang Q.C."/>
            <person name="Ding S.J."/>
            <person name="Wang X.J."/>
            <person name="Zhu J.G."/>
            <person name="Ruan X.D."/>
            <person name="Zhao L."/>
            <person name="Wei J.T."/>
            <person name="Ye R.Z."/>
            <person name="Que T.C."/>
            <person name="Du C.H."/>
            <person name="Zhou Y.H."/>
            <person name="Cheng J.X."/>
            <person name="Dai P.F."/>
            <person name="Guo W.B."/>
            <person name="Han X.H."/>
            <person name="Huang E.J."/>
            <person name="Li L.F."/>
            <person name="Wei W."/>
            <person name="Gao Y.C."/>
            <person name="Liu J.Z."/>
            <person name="Shao H.Z."/>
            <person name="Wang X."/>
            <person name="Wang C.C."/>
            <person name="Yang T.C."/>
            <person name="Huo Q.B."/>
            <person name="Li W."/>
            <person name="Chen H.Y."/>
            <person name="Chen S.E."/>
            <person name="Zhou L.G."/>
            <person name="Ni X.B."/>
            <person name="Tian J.H."/>
            <person name="Sheng Y."/>
            <person name="Liu T."/>
            <person name="Pan Y.S."/>
            <person name="Xia L.Y."/>
            <person name="Li J."/>
            <person name="Zhao F."/>
            <person name="Cao W.C."/>
        </authorList>
    </citation>
    <scope>NUCLEOTIDE SEQUENCE</scope>
    <source>
        <strain evidence="1">Rsan-2018</strain>
    </source>
</reference>
<organism evidence="1 2">
    <name type="scientific">Rhipicephalus sanguineus</name>
    <name type="common">Brown dog tick</name>
    <name type="synonym">Ixodes sanguineus</name>
    <dbReference type="NCBI Taxonomy" id="34632"/>
    <lineage>
        <taxon>Eukaryota</taxon>
        <taxon>Metazoa</taxon>
        <taxon>Ecdysozoa</taxon>
        <taxon>Arthropoda</taxon>
        <taxon>Chelicerata</taxon>
        <taxon>Arachnida</taxon>
        <taxon>Acari</taxon>
        <taxon>Parasitiformes</taxon>
        <taxon>Ixodida</taxon>
        <taxon>Ixodoidea</taxon>
        <taxon>Ixodidae</taxon>
        <taxon>Rhipicephalinae</taxon>
        <taxon>Rhipicephalus</taxon>
        <taxon>Rhipicephalus</taxon>
    </lineage>
</organism>
<dbReference type="EMBL" id="JABSTV010001250">
    <property type="protein sequence ID" value="KAH7957668.1"/>
    <property type="molecule type" value="Genomic_DNA"/>
</dbReference>
<dbReference type="Proteomes" id="UP000821837">
    <property type="component" value="Unassembled WGS sequence"/>
</dbReference>
<protein>
    <submittedName>
        <fullName evidence="1">Uncharacterized protein</fullName>
    </submittedName>
</protein>
<sequence>MLPISLREYINQSTKIVRLECHLRFNYECLNNNVVPRSLYCKTLVDTPYGRKLARDFSRNCLKARIQDNKQQIHQSLYCQRLVDTPTAALARDFSRNCLKARIQDTKQQIHK</sequence>
<name>A0A9D4SZ78_RHISA</name>
<evidence type="ECO:0000313" key="2">
    <source>
        <dbReference type="Proteomes" id="UP000821837"/>
    </source>
</evidence>
<proteinExistence type="predicted"/>
<reference evidence="1" key="2">
    <citation type="submission" date="2021-09" db="EMBL/GenBank/DDBJ databases">
        <authorList>
            <person name="Jia N."/>
            <person name="Wang J."/>
            <person name="Shi W."/>
            <person name="Du L."/>
            <person name="Sun Y."/>
            <person name="Zhan W."/>
            <person name="Jiang J."/>
            <person name="Wang Q."/>
            <person name="Zhang B."/>
            <person name="Ji P."/>
            <person name="Sakyi L.B."/>
            <person name="Cui X."/>
            <person name="Yuan T."/>
            <person name="Jiang B."/>
            <person name="Yang W."/>
            <person name="Lam T.T.-Y."/>
            <person name="Chang Q."/>
            <person name="Ding S."/>
            <person name="Wang X."/>
            <person name="Zhu J."/>
            <person name="Ruan X."/>
            <person name="Zhao L."/>
            <person name="Wei J."/>
            <person name="Que T."/>
            <person name="Du C."/>
            <person name="Cheng J."/>
            <person name="Dai P."/>
            <person name="Han X."/>
            <person name="Huang E."/>
            <person name="Gao Y."/>
            <person name="Liu J."/>
            <person name="Shao H."/>
            <person name="Ye R."/>
            <person name="Li L."/>
            <person name="Wei W."/>
            <person name="Wang X."/>
            <person name="Wang C."/>
            <person name="Huo Q."/>
            <person name="Li W."/>
            <person name="Guo W."/>
            <person name="Chen H."/>
            <person name="Chen S."/>
            <person name="Zhou L."/>
            <person name="Zhou L."/>
            <person name="Ni X."/>
            <person name="Tian J."/>
            <person name="Zhou Y."/>
            <person name="Sheng Y."/>
            <person name="Liu T."/>
            <person name="Pan Y."/>
            <person name="Xia L."/>
            <person name="Li J."/>
            <person name="Zhao F."/>
            <person name="Cao W."/>
        </authorList>
    </citation>
    <scope>NUCLEOTIDE SEQUENCE</scope>
    <source>
        <strain evidence="1">Rsan-2018</strain>
        <tissue evidence="1">Larvae</tissue>
    </source>
</reference>